<gene>
    <name evidence="1" type="ORF">OBBRIDRAFT_107792</name>
</gene>
<dbReference type="EMBL" id="KV722460">
    <property type="protein sequence ID" value="OCH88166.1"/>
    <property type="molecule type" value="Genomic_DNA"/>
</dbReference>
<reference evidence="1 2" key="1">
    <citation type="submission" date="2016-07" db="EMBL/GenBank/DDBJ databases">
        <title>Draft genome of the white-rot fungus Obba rivulosa 3A-2.</title>
        <authorList>
            <consortium name="DOE Joint Genome Institute"/>
            <person name="Miettinen O."/>
            <person name="Riley R."/>
            <person name="Acob R."/>
            <person name="Barry K."/>
            <person name="Cullen D."/>
            <person name="De Vries R."/>
            <person name="Hainaut M."/>
            <person name="Hatakka A."/>
            <person name="Henrissat B."/>
            <person name="Hilden K."/>
            <person name="Kuo R."/>
            <person name="Labutti K."/>
            <person name="Lipzen A."/>
            <person name="Makela M.R."/>
            <person name="Sandor L."/>
            <person name="Spatafora J.W."/>
            <person name="Grigoriev I.V."/>
            <person name="Hibbett D.S."/>
        </authorList>
    </citation>
    <scope>NUCLEOTIDE SEQUENCE [LARGE SCALE GENOMIC DNA]</scope>
    <source>
        <strain evidence="1 2">3A-2</strain>
    </source>
</reference>
<proteinExistence type="predicted"/>
<evidence type="ECO:0000313" key="1">
    <source>
        <dbReference type="EMBL" id="OCH88166.1"/>
    </source>
</evidence>
<evidence type="ECO:0000313" key="2">
    <source>
        <dbReference type="Proteomes" id="UP000250043"/>
    </source>
</evidence>
<dbReference type="AlphaFoldDB" id="A0A8E2DIN1"/>
<accession>A0A8E2DIN1</accession>
<protein>
    <submittedName>
        <fullName evidence="1">Uncharacterized protein</fullName>
    </submittedName>
</protein>
<sequence length="115" mass="12750">MYSATPIRLDPETLRALLWFSQCHENHIEMASAYCELLYPQLYTKGMSPKFIEELINMGLKFLDDNAQANDLLDLAIIADATSTTSTSNNIYGSRITEVASVSRATYTSSDCLGS</sequence>
<dbReference type="Proteomes" id="UP000250043">
    <property type="component" value="Unassembled WGS sequence"/>
</dbReference>
<organism evidence="1 2">
    <name type="scientific">Obba rivulosa</name>
    <dbReference type="NCBI Taxonomy" id="1052685"/>
    <lineage>
        <taxon>Eukaryota</taxon>
        <taxon>Fungi</taxon>
        <taxon>Dikarya</taxon>
        <taxon>Basidiomycota</taxon>
        <taxon>Agaricomycotina</taxon>
        <taxon>Agaricomycetes</taxon>
        <taxon>Polyporales</taxon>
        <taxon>Gelatoporiaceae</taxon>
        <taxon>Obba</taxon>
    </lineage>
</organism>
<keyword evidence="2" id="KW-1185">Reference proteome</keyword>
<name>A0A8E2DIN1_9APHY</name>